<keyword evidence="8" id="KW-1185">Reference proteome</keyword>
<feature type="domain" description="Helicase C-terminal" evidence="6">
    <location>
        <begin position="205"/>
        <end position="369"/>
    </location>
</feature>
<dbReference type="SMART" id="SM00487">
    <property type="entry name" value="DEXDc"/>
    <property type="match status" value="1"/>
</dbReference>
<dbReference type="Pfam" id="PF00271">
    <property type="entry name" value="Helicase_C"/>
    <property type="match status" value="1"/>
</dbReference>
<evidence type="ECO:0000256" key="1">
    <source>
        <dbReference type="ARBA" id="ARBA00022741"/>
    </source>
</evidence>
<dbReference type="Proteomes" id="UP000613030">
    <property type="component" value="Unassembled WGS sequence"/>
</dbReference>
<keyword evidence="2" id="KW-0378">Hydrolase</keyword>
<dbReference type="CDD" id="cd17990">
    <property type="entry name" value="DEXHc_HrpB"/>
    <property type="match status" value="1"/>
</dbReference>
<dbReference type="InterPro" id="IPR014001">
    <property type="entry name" value="Helicase_ATP-bd"/>
</dbReference>
<dbReference type="Pfam" id="PF00270">
    <property type="entry name" value="DEAD"/>
    <property type="match status" value="1"/>
</dbReference>
<protein>
    <submittedName>
        <fullName evidence="7">ATP-dependent helicase HrpB</fullName>
    </submittedName>
</protein>
<dbReference type="InterPro" id="IPR027417">
    <property type="entry name" value="P-loop_NTPase"/>
</dbReference>
<dbReference type="Gene3D" id="3.40.50.300">
    <property type="entry name" value="P-loop containing nucleotide triphosphate hydrolases"/>
    <property type="match status" value="2"/>
</dbReference>
<evidence type="ECO:0000256" key="2">
    <source>
        <dbReference type="ARBA" id="ARBA00022801"/>
    </source>
</evidence>
<keyword evidence="4" id="KW-0067">ATP-binding</keyword>
<keyword evidence="1" id="KW-0547">Nucleotide-binding</keyword>
<feature type="domain" description="Helicase ATP-binding" evidence="5">
    <location>
        <begin position="15"/>
        <end position="179"/>
    </location>
</feature>
<evidence type="ECO:0000259" key="5">
    <source>
        <dbReference type="PROSITE" id="PS51192"/>
    </source>
</evidence>
<sequence>MSVSYPVQEIVPQLKEALLHHRVVILQAPPGAGKSTVLPLMLLDEPWLQGNKMIMLEPRKLAARSVAHRMASLRNEDAGETIGYRVRFESVVSGRTRCEVVTEGILTRMLQNDNALEGVNLVIFDEFHERSLHADLALALCLQAQNVLRDDLRILIMSATLDGEKISSLLGNAPIITSLGRQYPVSLRYAAPDKDTYLAPATARVIRKALTEQQGDILTFLPGTADIHRVAELLETENSDVSINPLYGDLPFKKQQEAITPHPQGKRKVVLATSIAETSLTIEGITTVVDSGYARVPKFDPRSGLTRLETIRVTRDAADQRSGRAGRLGPGIAYRMWPETLHHTLQPHRQPEILEADLAPLMLELANWGVQNINELTWITPPPAGAINQAKELLQQLGATVGNVITARGREMLRLPTHPRIAHMLLEGGTLTALATDIAALLEERDPMAKTAGADVSLRVEVLRKWRAGERVNADRQSLERVERVALSWRKIFKIAADNAMPIDSDVGRLLAEAYPERIARQMEKSGVRYKLANGRVVRLPDHDPLMRETWLAVAQLDSGTGEGKIFLAAPLDEEDLVHRAEEKEVVSWNAEKGMITAVLERRIGNALLATRPLTNVSEALRIKILCEAVQAEGLKMLPWEETHDAWQARVMSLRTWRPDDGWPDVSAEHLLQTTDEWLAPYLQNVTRRQDFNKLPLDQILAGLIPWNLNSRLDVLAPPKLSVPSGSMIKLHYASDGRPPFIEVRLQEVFGLQETPAVNEGRNKIILHLLSPGYKPVQVTQDLKSFWQTTYHEVRKEMRMRYPRHHWPEDPWTAEAVRGAKRRNT</sequence>
<dbReference type="NCBIfam" id="TIGR01970">
    <property type="entry name" value="DEAH_box_HrpB"/>
    <property type="match status" value="1"/>
</dbReference>
<evidence type="ECO:0000313" key="7">
    <source>
        <dbReference type="EMBL" id="MBL0740188.1"/>
    </source>
</evidence>
<evidence type="ECO:0000256" key="3">
    <source>
        <dbReference type="ARBA" id="ARBA00022806"/>
    </source>
</evidence>
<dbReference type="SUPFAM" id="SSF52540">
    <property type="entry name" value="P-loop containing nucleoside triphosphate hydrolases"/>
    <property type="match status" value="1"/>
</dbReference>
<evidence type="ECO:0000259" key="6">
    <source>
        <dbReference type="PROSITE" id="PS51194"/>
    </source>
</evidence>
<organism evidence="7 8">
    <name type="scientific">Chryseolinea lacunae</name>
    <dbReference type="NCBI Taxonomy" id="2801331"/>
    <lineage>
        <taxon>Bacteria</taxon>
        <taxon>Pseudomonadati</taxon>
        <taxon>Bacteroidota</taxon>
        <taxon>Cytophagia</taxon>
        <taxon>Cytophagales</taxon>
        <taxon>Fulvivirgaceae</taxon>
        <taxon>Chryseolinea</taxon>
    </lineage>
</organism>
<dbReference type="Gene3D" id="1.20.120.1080">
    <property type="match status" value="1"/>
</dbReference>
<dbReference type="SMART" id="SM00490">
    <property type="entry name" value="HELICc"/>
    <property type="match status" value="1"/>
</dbReference>
<dbReference type="PANTHER" id="PTHR43519:SF1">
    <property type="entry name" value="ATP-DEPENDENT RNA HELICASE HRPB"/>
    <property type="match status" value="1"/>
</dbReference>
<dbReference type="SMART" id="SM00847">
    <property type="entry name" value="HA2"/>
    <property type="match status" value="1"/>
</dbReference>
<dbReference type="InterPro" id="IPR010225">
    <property type="entry name" value="HrpB"/>
</dbReference>
<reference evidence="7 8" key="1">
    <citation type="submission" date="2021-01" db="EMBL/GenBank/DDBJ databases">
        <title>Chryseolinea sp. Jin1 Genome sequencing and assembly.</title>
        <authorList>
            <person name="Kim I."/>
        </authorList>
    </citation>
    <scope>NUCLEOTIDE SEQUENCE [LARGE SCALE GENOMIC DNA]</scope>
    <source>
        <strain evidence="7 8">Jin1</strain>
    </source>
</reference>
<evidence type="ECO:0000256" key="4">
    <source>
        <dbReference type="ARBA" id="ARBA00022840"/>
    </source>
</evidence>
<dbReference type="InterPro" id="IPR001650">
    <property type="entry name" value="Helicase_C-like"/>
</dbReference>
<dbReference type="InterPro" id="IPR007502">
    <property type="entry name" value="Helicase-assoc_dom"/>
</dbReference>
<dbReference type="PANTHER" id="PTHR43519">
    <property type="entry name" value="ATP-DEPENDENT RNA HELICASE HRPB"/>
    <property type="match status" value="1"/>
</dbReference>
<comment type="caution">
    <text evidence="7">The sequence shown here is derived from an EMBL/GenBank/DDBJ whole genome shotgun (WGS) entry which is preliminary data.</text>
</comment>
<dbReference type="InterPro" id="IPR011545">
    <property type="entry name" value="DEAD/DEAH_box_helicase_dom"/>
</dbReference>
<dbReference type="GO" id="GO:0004386">
    <property type="term" value="F:helicase activity"/>
    <property type="evidence" value="ECO:0007669"/>
    <property type="project" value="UniProtKB-KW"/>
</dbReference>
<evidence type="ECO:0000313" key="8">
    <source>
        <dbReference type="Proteomes" id="UP000613030"/>
    </source>
</evidence>
<dbReference type="InterPro" id="IPR049614">
    <property type="entry name" value="HrpB_DEXH"/>
</dbReference>
<dbReference type="InterPro" id="IPR013689">
    <property type="entry name" value="RNA_helicase_ATP-dep_HrpB_C"/>
</dbReference>
<dbReference type="EMBL" id="JAERRB010000001">
    <property type="protein sequence ID" value="MBL0740188.1"/>
    <property type="molecule type" value="Genomic_DNA"/>
</dbReference>
<dbReference type="PROSITE" id="PS51194">
    <property type="entry name" value="HELICASE_CTER"/>
    <property type="match status" value="1"/>
</dbReference>
<dbReference type="CDD" id="cd18791">
    <property type="entry name" value="SF2_C_RHA"/>
    <property type="match status" value="1"/>
</dbReference>
<dbReference type="PROSITE" id="PS51192">
    <property type="entry name" value="HELICASE_ATP_BIND_1"/>
    <property type="match status" value="1"/>
</dbReference>
<name>A0ABS1KLS9_9BACT</name>
<accession>A0ABS1KLS9</accession>
<dbReference type="PIRSF" id="PIRSF005496">
    <property type="entry name" value="ATP_hel_hrpB"/>
    <property type="match status" value="1"/>
</dbReference>
<dbReference type="Pfam" id="PF08482">
    <property type="entry name" value="HrpB_C"/>
    <property type="match status" value="1"/>
</dbReference>
<proteinExistence type="predicted"/>
<gene>
    <name evidence="7" type="primary">hrpB</name>
    <name evidence="7" type="ORF">JI741_03105</name>
</gene>
<keyword evidence="3 7" id="KW-0347">Helicase</keyword>
<dbReference type="RefSeq" id="WP_202007271.1">
    <property type="nucleotide sequence ID" value="NZ_JAERRB010000001.1"/>
</dbReference>